<dbReference type="CDD" id="cd06223">
    <property type="entry name" value="PRTases_typeI"/>
    <property type="match status" value="1"/>
</dbReference>
<gene>
    <name evidence="3" type="primary">purF_57</name>
    <name evidence="3" type="ORF">SDC9_190144</name>
</gene>
<evidence type="ECO:0000256" key="2">
    <source>
        <dbReference type="ARBA" id="ARBA00022962"/>
    </source>
</evidence>
<comment type="caution">
    <text evidence="3">The sequence shown here is derived from an EMBL/GenBank/DDBJ whole genome shotgun (WGS) entry which is preliminary data.</text>
</comment>
<dbReference type="EMBL" id="VSSQ01100426">
    <property type="protein sequence ID" value="MPN42587.1"/>
    <property type="molecule type" value="Genomic_DNA"/>
</dbReference>
<evidence type="ECO:0000256" key="1">
    <source>
        <dbReference type="ARBA" id="ARBA00022679"/>
    </source>
</evidence>
<name>A0A645HUD6_9ZZZZ</name>
<protein>
    <submittedName>
        <fullName evidence="3">Amidophosphoribosyltransferase</fullName>
        <ecNumber evidence="3">2.4.2.14</ecNumber>
    </submittedName>
</protein>
<dbReference type="InterPro" id="IPR029057">
    <property type="entry name" value="PRTase-like"/>
</dbReference>
<dbReference type="SUPFAM" id="SSF53271">
    <property type="entry name" value="PRTase-like"/>
    <property type="match status" value="1"/>
</dbReference>
<dbReference type="InterPro" id="IPR029055">
    <property type="entry name" value="Ntn_hydrolases_N"/>
</dbReference>
<dbReference type="GO" id="GO:0004044">
    <property type="term" value="F:amidophosphoribosyltransferase activity"/>
    <property type="evidence" value="ECO:0007669"/>
    <property type="project" value="UniProtKB-EC"/>
</dbReference>
<organism evidence="3">
    <name type="scientific">bioreactor metagenome</name>
    <dbReference type="NCBI Taxonomy" id="1076179"/>
    <lineage>
        <taxon>unclassified sequences</taxon>
        <taxon>metagenomes</taxon>
        <taxon>ecological metagenomes</taxon>
    </lineage>
</organism>
<sequence>MGRSFIQPTQGQREDAVKIKLNAVRSVVQGKRVIMIDDSIVRGTTCARIVGLLREAGASEVHMLVSSPPFRHPCYFGTDIDSCEKLIACRLHSEEEIAKEIGADSLGYLSVESVNRIAKNASCQFCDGCFTGNYPVEPPKETPKDKFEERIIK</sequence>
<dbReference type="InterPro" id="IPR000836">
    <property type="entry name" value="PRTase_dom"/>
</dbReference>
<dbReference type="EC" id="2.4.2.14" evidence="3"/>
<dbReference type="AlphaFoldDB" id="A0A645HUD6"/>
<keyword evidence="1 3" id="KW-0808">Transferase</keyword>
<reference evidence="3" key="1">
    <citation type="submission" date="2019-08" db="EMBL/GenBank/DDBJ databases">
        <authorList>
            <person name="Kucharzyk K."/>
            <person name="Murdoch R.W."/>
            <person name="Higgins S."/>
            <person name="Loffler F."/>
        </authorList>
    </citation>
    <scope>NUCLEOTIDE SEQUENCE</scope>
</reference>
<dbReference type="Gene3D" id="3.40.50.2020">
    <property type="match status" value="1"/>
</dbReference>
<keyword evidence="2" id="KW-0315">Glutamine amidotransferase</keyword>
<dbReference type="Gene3D" id="3.60.20.10">
    <property type="entry name" value="Glutamine Phosphoribosylpyrophosphate, subunit 1, domain 1"/>
    <property type="match status" value="1"/>
</dbReference>
<evidence type="ECO:0000313" key="3">
    <source>
        <dbReference type="EMBL" id="MPN42587.1"/>
    </source>
</evidence>
<dbReference type="PANTHER" id="PTHR11907">
    <property type="entry name" value="AMIDOPHOSPHORIBOSYLTRANSFERASE"/>
    <property type="match status" value="1"/>
</dbReference>
<accession>A0A645HUD6</accession>
<keyword evidence="3" id="KW-0328">Glycosyltransferase</keyword>
<proteinExistence type="predicted"/>